<evidence type="ECO:0000256" key="1">
    <source>
        <dbReference type="ARBA" id="ARBA00010541"/>
    </source>
</evidence>
<dbReference type="PANTHER" id="PTHR43343">
    <property type="entry name" value="PEPTIDASE S12"/>
    <property type="match status" value="1"/>
</dbReference>
<keyword evidence="5" id="KW-0472">Membrane</keyword>
<feature type="domain" description="PDZ" evidence="6">
    <location>
        <begin position="292"/>
        <end position="392"/>
    </location>
</feature>
<gene>
    <name evidence="7" type="ORF">AP3564_04710</name>
</gene>
<dbReference type="SUPFAM" id="SSF50156">
    <property type="entry name" value="PDZ domain-like"/>
    <property type="match status" value="1"/>
</dbReference>
<dbReference type="EMBL" id="CP017703">
    <property type="protein sequence ID" value="ASS89649.1"/>
    <property type="molecule type" value="Genomic_DNA"/>
</dbReference>
<dbReference type="InterPro" id="IPR001940">
    <property type="entry name" value="Peptidase_S1C"/>
</dbReference>
<accession>A0A223E324</accession>
<evidence type="ECO:0000259" key="6">
    <source>
        <dbReference type="PROSITE" id="PS50106"/>
    </source>
</evidence>
<dbReference type="Proteomes" id="UP000214606">
    <property type="component" value="Chromosome"/>
</dbReference>
<evidence type="ECO:0000313" key="8">
    <source>
        <dbReference type="Proteomes" id="UP000214606"/>
    </source>
</evidence>
<organism evidence="7 8">
    <name type="scientific">Aeribacillus pallidus</name>
    <dbReference type="NCBI Taxonomy" id="33936"/>
    <lineage>
        <taxon>Bacteria</taxon>
        <taxon>Bacillati</taxon>
        <taxon>Bacillota</taxon>
        <taxon>Bacilli</taxon>
        <taxon>Bacillales</taxon>
        <taxon>Bacillaceae</taxon>
        <taxon>Aeribacillus</taxon>
    </lineage>
</organism>
<dbReference type="InterPro" id="IPR036034">
    <property type="entry name" value="PDZ_sf"/>
</dbReference>
<evidence type="ECO:0000256" key="3">
    <source>
        <dbReference type="ARBA" id="ARBA00022801"/>
    </source>
</evidence>
<dbReference type="Pfam" id="PF13365">
    <property type="entry name" value="Trypsin_2"/>
    <property type="match status" value="1"/>
</dbReference>
<dbReference type="SUPFAM" id="SSF50494">
    <property type="entry name" value="Trypsin-like serine proteases"/>
    <property type="match status" value="1"/>
</dbReference>
<protein>
    <submittedName>
        <fullName evidence="7">Serine protease</fullName>
    </submittedName>
</protein>
<keyword evidence="5" id="KW-1133">Transmembrane helix</keyword>
<dbReference type="PANTHER" id="PTHR43343:SF3">
    <property type="entry name" value="PROTEASE DO-LIKE 8, CHLOROPLASTIC"/>
    <property type="match status" value="1"/>
</dbReference>
<dbReference type="KEGG" id="apak:AP3564_04710"/>
<dbReference type="AlphaFoldDB" id="A0A223E324"/>
<dbReference type="CDD" id="cd06781">
    <property type="entry name" value="cpPDZ_BsHtra-like"/>
    <property type="match status" value="1"/>
</dbReference>
<dbReference type="Gene3D" id="2.30.42.10">
    <property type="match status" value="1"/>
</dbReference>
<feature type="transmembrane region" description="Helical" evidence="5">
    <location>
        <begin position="24"/>
        <end position="46"/>
    </location>
</feature>
<evidence type="ECO:0000256" key="4">
    <source>
        <dbReference type="ARBA" id="ARBA00022825"/>
    </source>
</evidence>
<keyword evidence="2 7" id="KW-0645">Protease</keyword>
<evidence type="ECO:0000256" key="5">
    <source>
        <dbReference type="SAM" id="Phobius"/>
    </source>
</evidence>
<evidence type="ECO:0000313" key="7">
    <source>
        <dbReference type="EMBL" id="ASS89649.1"/>
    </source>
</evidence>
<dbReference type="InterPro" id="IPR001478">
    <property type="entry name" value="PDZ"/>
</dbReference>
<reference evidence="7 8" key="1">
    <citation type="submission" date="2016-10" db="EMBL/GenBank/DDBJ databases">
        <title>The whole genome sequencing and assembly of Aeribacillus pallidus KCTC3564 strain.</title>
        <authorList>
            <person name="Lee Y.-J."/>
            <person name="Park M.-K."/>
            <person name="Yi H."/>
            <person name="Bahn Y.-S."/>
            <person name="Kim J.F."/>
            <person name="Lee D.-W."/>
        </authorList>
    </citation>
    <scope>NUCLEOTIDE SEQUENCE [LARGE SCALE GENOMIC DNA]</scope>
    <source>
        <strain evidence="7 8">KCTC3564</strain>
    </source>
</reference>
<dbReference type="SMR" id="A0A223E324"/>
<dbReference type="InterPro" id="IPR009003">
    <property type="entry name" value="Peptidase_S1_PA"/>
</dbReference>
<dbReference type="GO" id="GO:0006508">
    <property type="term" value="P:proteolysis"/>
    <property type="evidence" value="ECO:0007669"/>
    <property type="project" value="UniProtKB-KW"/>
</dbReference>
<proteinExistence type="inferred from homology"/>
<dbReference type="InterPro" id="IPR051201">
    <property type="entry name" value="Chloro_Bact_Ser_Proteases"/>
</dbReference>
<dbReference type="Gene3D" id="2.40.10.10">
    <property type="entry name" value="Trypsin-like serine proteases"/>
    <property type="match status" value="2"/>
</dbReference>
<dbReference type="SMART" id="SM00228">
    <property type="entry name" value="PDZ"/>
    <property type="match status" value="1"/>
</dbReference>
<keyword evidence="5" id="KW-0812">Transmembrane</keyword>
<keyword evidence="4" id="KW-0720">Serine protease</keyword>
<evidence type="ECO:0000256" key="2">
    <source>
        <dbReference type="ARBA" id="ARBA00022670"/>
    </source>
</evidence>
<dbReference type="PROSITE" id="PS50106">
    <property type="entry name" value="PDZ"/>
    <property type="match status" value="1"/>
</dbReference>
<dbReference type="InterPro" id="IPR043504">
    <property type="entry name" value="Peptidase_S1_PA_chymotrypsin"/>
</dbReference>
<dbReference type="RefSeq" id="WP_094244807.1">
    <property type="nucleotide sequence ID" value="NZ_CP017703.1"/>
</dbReference>
<name>A0A223E324_9BACI</name>
<dbReference type="GO" id="GO:0004252">
    <property type="term" value="F:serine-type endopeptidase activity"/>
    <property type="evidence" value="ECO:0007669"/>
    <property type="project" value="InterPro"/>
</dbReference>
<sequence length="407" mass="43797">MGYYDDDFERYNNRKQRGNRGGSLLAGLIGAVLGALLVIFSLPALAQFNILPYNLNISPEQNEEGETGNVQGPVKTVNVNVNSAVTEAVNKVSDAVVGVVNIQQVSFWDQTQEGEAGTGSGVIYKKEGDKAYIVTNHHVVAGAHQLEVVLNDETRIPAELVGSDQLMDLAVLVVDAKHVKKIAEFGNSDTVKPGEPVLAIGNPLGLQFAGSVTQGIISGTERTIPVDIDENGTVDWQAEVLQTDAAINPGNSGGALVNLDGKVIGINSMKIAESAVEGIGLSIPINIAIPIINDLEKFGEVKRPYMGIGLQSLEDIPSYYWEEALNLPKGVKNGVIVMSVEPMSPAQRAGLREKDVIIELAGKKVENVLQLRKQLYSQKVGSTVEVKFYRNGELKTVKLKLVEQKSF</sequence>
<comment type="similarity">
    <text evidence="1">Belongs to the peptidase S1C family.</text>
</comment>
<keyword evidence="3" id="KW-0378">Hydrolase</keyword>
<dbReference type="Pfam" id="PF13180">
    <property type="entry name" value="PDZ_2"/>
    <property type="match status" value="1"/>
</dbReference>
<dbReference type="PRINTS" id="PR00834">
    <property type="entry name" value="PROTEASES2C"/>
</dbReference>